<proteinExistence type="predicted"/>
<organism evidence="1 2">
    <name type="scientific">Rhizodiscina lignyota</name>
    <dbReference type="NCBI Taxonomy" id="1504668"/>
    <lineage>
        <taxon>Eukaryota</taxon>
        <taxon>Fungi</taxon>
        <taxon>Dikarya</taxon>
        <taxon>Ascomycota</taxon>
        <taxon>Pezizomycotina</taxon>
        <taxon>Dothideomycetes</taxon>
        <taxon>Pleosporomycetidae</taxon>
        <taxon>Aulographales</taxon>
        <taxon>Rhizodiscinaceae</taxon>
        <taxon>Rhizodiscina</taxon>
    </lineage>
</organism>
<name>A0A9P4IQE3_9PEZI</name>
<protein>
    <submittedName>
        <fullName evidence="1">Uncharacterized protein</fullName>
    </submittedName>
</protein>
<keyword evidence="2" id="KW-1185">Reference proteome</keyword>
<dbReference type="EMBL" id="ML978122">
    <property type="protein sequence ID" value="KAF2103463.1"/>
    <property type="molecule type" value="Genomic_DNA"/>
</dbReference>
<sequence>MEDRERSEQLRKNTEMIMKYNRQRRLEEEKRMDGIVKLVEIDRLYKDQEYARCADECRATWLAVDGNVGKYHDNVRFRAIMRAVTAAAQQSNSAQKTFEGVCEYFRKAKAFGLMDILAPYIAKQTASEVAQIIRMKREVLTSEEAEVCEWLDDFDWMRDIVDTED</sequence>
<accession>A0A9P4IQE3</accession>
<dbReference type="AlphaFoldDB" id="A0A9P4IQE3"/>
<comment type="caution">
    <text evidence="1">The sequence shown here is derived from an EMBL/GenBank/DDBJ whole genome shotgun (WGS) entry which is preliminary data.</text>
</comment>
<dbReference type="Proteomes" id="UP000799772">
    <property type="component" value="Unassembled WGS sequence"/>
</dbReference>
<reference evidence="1" key="1">
    <citation type="journal article" date="2020" name="Stud. Mycol.">
        <title>101 Dothideomycetes genomes: a test case for predicting lifestyles and emergence of pathogens.</title>
        <authorList>
            <person name="Haridas S."/>
            <person name="Albert R."/>
            <person name="Binder M."/>
            <person name="Bloem J."/>
            <person name="Labutti K."/>
            <person name="Salamov A."/>
            <person name="Andreopoulos B."/>
            <person name="Baker S."/>
            <person name="Barry K."/>
            <person name="Bills G."/>
            <person name="Bluhm B."/>
            <person name="Cannon C."/>
            <person name="Castanera R."/>
            <person name="Culley D."/>
            <person name="Daum C."/>
            <person name="Ezra D."/>
            <person name="Gonzalez J."/>
            <person name="Henrissat B."/>
            <person name="Kuo A."/>
            <person name="Liang C."/>
            <person name="Lipzen A."/>
            <person name="Lutzoni F."/>
            <person name="Magnuson J."/>
            <person name="Mondo S."/>
            <person name="Nolan M."/>
            <person name="Ohm R."/>
            <person name="Pangilinan J."/>
            <person name="Park H.-J."/>
            <person name="Ramirez L."/>
            <person name="Alfaro M."/>
            <person name="Sun H."/>
            <person name="Tritt A."/>
            <person name="Yoshinaga Y."/>
            <person name="Zwiers L.-H."/>
            <person name="Turgeon B."/>
            <person name="Goodwin S."/>
            <person name="Spatafora J."/>
            <person name="Crous P."/>
            <person name="Grigoriev I."/>
        </authorList>
    </citation>
    <scope>NUCLEOTIDE SEQUENCE</scope>
    <source>
        <strain evidence="1">CBS 133067</strain>
    </source>
</reference>
<evidence type="ECO:0000313" key="1">
    <source>
        <dbReference type="EMBL" id="KAF2103463.1"/>
    </source>
</evidence>
<evidence type="ECO:0000313" key="2">
    <source>
        <dbReference type="Proteomes" id="UP000799772"/>
    </source>
</evidence>
<gene>
    <name evidence="1" type="ORF">NA57DRAFT_72438</name>
</gene>